<proteinExistence type="predicted"/>
<organism evidence="1">
    <name type="scientific">hydrothermal vent metagenome</name>
    <dbReference type="NCBI Taxonomy" id="652676"/>
    <lineage>
        <taxon>unclassified sequences</taxon>
        <taxon>metagenomes</taxon>
        <taxon>ecological metagenomes</taxon>
    </lineage>
</organism>
<dbReference type="EMBL" id="UOFD01000009">
    <property type="protein sequence ID" value="VAW50261.1"/>
    <property type="molecule type" value="Genomic_DNA"/>
</dbReference>
<reference evidence="1" key="1">
    <citation type="submission" date="2018-06" db="EMBL/GenBank/DDBJ databases">
        <authorList>
            <person name="Zhirakovskaya E."/>
        </authorList>
    </citation>
    <scope>NUCLEOTIDE SEQUENCE</scope>
</reference>
<dbReference type="AlphaFoldDB" id="A0A3B0W4Q2"/>
<evidence type="ECO:0000313" key="1">
    <source>
        <dbReference type="EMBL" id="VAW50261.1"/>
    </source>
</evidence>
<name>A0A3B0W4Q2_9ZZZZ</name>
<sequence length="37" mass="4218">MLADRLLSQDFIVLLLIISNIFGESVWQSVHGEIFNV</sequence>
<accession>A0A3B0W4Q2</accession>
<gene>
    <name evidence="1" type="ORF">MNBD_GAMMA06-1472</name>
</gene>
<protein>
    <submittedName>
        <fullName evidence="1">Uncharacterized protein</fullName>
    </submittedName>
</protein>